<proteinExistence type="predicted"/>
<dbReference type="Proteomes" id="UP001318040">
    <property type="component" value="Chromosome 66"/>
</dbReference>
<evidence type="ECO:0000313" key="7">
    <source>
        <dbReference type="Proteomes" id="UP001318040"/>
    </source>
</evidence>
<accession>A0AAJ7UDA6</accession>
<feature type="transmembrane region" description="Helical" evidence="5">
    <location>
        <begin position="32"/>
        <end position="60"/>
    </location>
</feature>
<dbReference type="PROSITE" id="PS50262">
    <property type="entry name" value="G_PROTEIN_RECEP_F1_2"/>
    <property type="match status" value="1"/>
</dbReference>
<dbReference type="PANTHER" id="PTHR26451:SF991">
    <property type="entry name" value="ODORANT RECEPTOR"/>
    <property type="match status" value="1"/>
</dbReference>
<dbReference type="GO" id="GO:0005549">
    <property type="term" value="F:odorant binding"/>
    <property type="evidence" value="ECO:0007669"/>
    <property type="project" value="TreeGrafter"/>
</dbReference>
<feature type="transmembrane region" description="Helical" evidence="5">
    <location>
        <begin position="215"/>
        <end position="236"/>
    </location>
</feature>
<evidence type="ECO:0000256" key="1">
    <source>
        <dbReference type="ARBA" id="ARBA00004370"/>
    </source>
</evidence>
<keyword evidence="7" id="KW-1185">Reference proteome</keyword>
<gene>
    <name evidence="8" type="primary">LOC116956568</name>
</gene>
<dbReference type="KEGG" id="pmrn:116956568"/>
<dbReference type="PANTHER" id="PTHR26451">
    <property type="entry name" value="G_PROTEIN_RECEP_F1_2 DOMAIN-CONTAINING PROTEIN"/>
    <property type="match status" value="1"/>
</dbReference>
<feature type="transmembrane region" description="Helical" evidence="5">
    <location>
        <begin position="149"/>
        <end position="168"/>
    </location>
</feature>
<protein>
    <submittedName>
        <fullName evidence="8">Odorant receptor 131-2-like</fullName>
    </submittedName>
</protein>
<dbReference type="PROSITE" id="PS00237">
    <property type="entry name" value="G_PROTEIN_RECEP_F1_1"/>
    <property type="match status" value="1"/>
</dbReference>
<dbReference type="InterPro" id="IPR000276">
    <property type="entry name" value="GPCR_Rhodpsn"/>
</dbReference>
<dbReference type="InterPro" id="IPR017452">
    <property type="entry name" value="GPCR_Rhodpsn_7TM"/>
</dbReference>
<keyword evidence="2 5" id="KW-0812">Transmembrane</keyword>
<evidence type="ECO:0000256" key="4">
    <source>
        <dbReference type="ARBA" id="ARBA00023136"/>
    </source>
</evidence>
<dbReference type="GO" id="GO:0016020">
    <property type="term" value="C:membrane"/>
    <property type="evidence" value="ECO:0007669"/>
    <property type="project" value="UniProtKB-SubCell"/>
</dbReference>
<feature type="transmembrane region" description="Helical" evidence="5">
    <location>
        <begin position="257"/>
        <end position="283"/>
    </location>
</feature>
<sequence>MARTDNGTNSNHPANFSGNESVPPLLGIDYQLYFSIIQIINIAMMVPSIAFFVCITAIIFGEASLRENSRYVLFSNLLTCDTCFLTSSVIITSLIWQHQRYGLAACYTYVIISSTLNHCGVLCVTLMSFERYVAVCHPLHHAAWFNRRATALSLAAIWALASVCQVVRGGVVLAGTAAGAAEPPLNVTSSCSTYVIDAAMPNADVLVTLRELPNAVFFTACAVTQTFAYVRIVAAARRAAATASDRASNARRATNTVALHAVQLFLYLCALSNTLLLMLFTLVTSDARVIGVLRINAYLVIFFGSRFVAPLVYGLRDKELRRHFRKRVACRYFAASTGKVDAASN</sequence>
<dbReference type="RefSeq" id="XP_032834162.1">
    <property type="nucleotide sequence ID" value="XM_032978271.1"/>
</dbReference>
<feature type="transmembrane region" description="Helical" evidence="5">
    <location>
        <begin position="72"/>
        <end position="95"/>
    </location>
</feature>
<dbReference type="SUPFAM" id="SSF81321">
    <property type="entry name" value="Family A G protein-coupled receptor-like"/>
    <property type="match status" value="1"/>
</dbReference>
<dbReference type="GO" id="GO:0004984">
    <property type="term" value="F:olfactory receptor activity"/>
    <property type="evidence" value="ECO:0007669"/>
    <property type="project" value="TreeGrafter"/>
</dbReference>
<name>A0AAJ7UDA6_PETMA</name>
<evidence type="ECO:0000256" key="3">
    <source>
        <dbReference type="ARBA" id="ARBA00022989"/>
    </source>
</evidence>
<evidence type="ECO:0000313" key="8">
    <source>
        <dbReference type="RefSeq" id="XP_032834162.1"/>
    </source>
</evidence>
<dbReference type="Pfam" id="PF00001">
    <property type="entry name" value="7tm_1"/>
    <property type="match status" value="1"/>
</dbReference>
<reference evidence="8" key="1">
    <citation type="submission" date="2025-08" db="UniProtKB">
        <authorList>
            <consortium name="RefSeq"/>
        </authorList>
    </citation>
    <scope>IDENTIFICATION</scope>
    <source>
        <tissue evidence="8">Sperm</tissue>
    </source>
</reference>
<organism evidence="7 8">
    <name type="scientific">Petromyzon marinus</name>
    <name type="common">Sea lamprey</name>
    <dbReference type="NCBI Taxonomy" id="7757"/>
    <lineage>
        <taxon>Eukaryota</taxon>
        <taxon>Metazoa</taxon>
        <taxon>Chordata</taxon>
        <taxon>Craniata</taxon>
        <taxon>Vertebrata</taxon>
        <taxon>Cyclostomata</taxon>
        <taxon>Hyperoartia</taxon>
        <taxon>Petromyzontiformes</taxon>
        <taxon>Petromyzontidae</taxon>
        <taxon>Petromyzon</taxon>
    </lineage>
</organism>
<comment type="subcellular location">
    <subcellularLocation>
        <location evidence="1">Membrane</location>
    </subcellularLocation>
</comment>
<dbReference type="GO" id="GO:0004930">
    <property type="term" value="F:G protein-coupled receptor activity"/>
    <property type="evidence" value="ECO:0007669"/>
    <property type="project" value="InterPro"/>
</dbReference>
<dbReference type="InterPro" id="IPR052921">
    <property type="entry name" value="GPCR1_Superfamily_Member"/>
</dbReference>
<evidence type="ECO:0000256" key="2">
    <source>
        <dbReference type="ARBA" id="ARBA00022692"/>
    </source>
</evidence>
<dbReference type="AlphaFoldDB" id="A0AAJ7UDA6"/>
<dbReference type="Gene3D" id="1.20.1070.10">
    <property type="entry name" value="Rhodopsin 7-helix transmembrane proteins"/>
    <property type="match status" value="1"/>
</dbReference>
<evidence type="ECO:0000256" key="5">
    <source>
        <dbReference type="SAM" id="Phobius"/>
    </source>
</evidence>
<evidence type="ECO:0000259" key="6">
    <source>
        <dbReference type="PROSITE" id="PS50262"/>
    </source>
</evidence>
<feature type="transmembrane region" description="Helical" evidence="5">
    <location>
        <begin position="295"/>
        <end position="315"/>
    </location>
</feature>
<keyword evidence="4 5" id="KW-0472">Membrane</keyword>
<keyword evidence="3 5" id="KW-1133">Transmembrane helix</keyword>
<feature type="transmembrane region" description="Helical" evidence="5">
    <location>
        <begin position="107"/>
        <end position="129"/>
    </location>
</feature>
<feature type="domain" description="G-protein coupled receptors family 1 profile" evidence="6">
    <location>
        <begin position="51"/>
        <end position="313"/>
    </location>
</feature>
<dbReference type="CDD" id="cd00637">
    <property type="entry name" value="7tm_classA_rhodopsin-like"/>
    <property type="match status" value="1"/>
</dbReference>